<evidence type="ECO:0000313" key="2">
    <source>
        <dbReference type="EMBL" id="WMV51031.1"/>
    </source>
</evidence>
<feature type="region of interest" description="Disordered" evidence="1">
    <location>
        <begin position="1"/>
        <end position="25"/>
    </location>
</feature>
<evidence type="ECO:0000256" key="1">
    <source>
        <dbReference type="SAM" id="MobiDB-lite"/>
    </source>
</evidence>
<gene>
    <name evidence="2" type="ORF">MTR67_044416</name>
</gene>
<protein>
    <submittedName>
        <fullName evidence="2">Uncharacterized protein</fullName>
    </submittedName>
</protein>
<dbReference type="Proteomes" id="UP001234989">
    <property type="component" value="Chromosome 10"/>
</dbReference>
<evidence type="ECO:0000313" key="3">
    <source>
        <dbReference type="Proteomes" id="UP001234989"/>
    </source>
</evidence>
<dbReference type="Pfam" id="PF03004">
    <property type="entry name" value="Transposase_24"/>
    <property type="match status" value="1"/>
</dbReference>
<keyword evidence="3" id="KW-1185">Reference proteome</keyword>
<sequence>MYEQAKKSRGSLKGGSLHTGGAKSVGTITREMEKEMGCTPLVPKVFKKTHMKKNKKNESDLDVWWRKGPNELLMSLSSTSMRI</sequence>
<reference evidence="2" key="1">
    <citation type="submission" date="2023-08" db="EMBL/GenBank/DDBJ databases">
        <title>A de novo genome assembly of Solanum verrucosum Schlechtendal, a Mexican diploid species geographically isolated from the other diploid A-genome species in potato relatives.</title>
        <authorList>
            <person name="Hosaka K."/>
        </authorList>
    </citation>
    <scope>NUCLEOTIDE SEQUENCE</scope>
    <source>
        <tissue evidence="2">Young leaves</tissue>
    </source>
</reference>
<dbReference type="EMBL" id="CP133621">
    <property type="protein sequence ID" value="WMV51031.1"/>
    <property type="molecule type" value="Genomic_DNA"/>
</dbReference>
<proteinExistence type="predicted"/>
<name>A0AAF0ZTK1_SOLVR</name>
<accession>A0AAF0ZTK1</accession>
<dbReference type="AlphaFoldDB" id="A0AAF0ZTK1"/>
<dbReference type="InterPro" id="IPR004252">
    <property type="entry name" value="Probable_transposase_24"/>
</dbReference>
<organism evidence="2 3">
    <name type="scientific">Solanum verrucosum</name>
    <dbReference type="NCBI Taxonomy" id="315347"/>
    <lineage>
        <taxon>Eukaryota</taxon>
        <taxon>Viridiplantae</taxon>
        <taxon>Streptophyta</taxon>
        <taxon>Embryophyta</taxon>
        <taxon>Tracheophyta</taxon>
        <taxon>Spermatophyta</taxon>
        <taxon>Magnoliopsida</taxon>
        <taxon>eudicotyledons</taxon>
        <taxon>Gunneridae</taxon>
        <taxon>Pentapetalae</taxon>
        <taxon>asterids</taxon>
        <taxon>lamiids</taxon>
        <taxon>Solanales</taxon>
        <taxon>Solanaceae</taxon>
        <taxon>Solanoideae</taxon>
        <taxon>Solaneae</taxon>
        <taxon>Solanum</taxon>
    </lineage>
</organism>